<comment type="caution">
    <text evidence="1">The sequence shown here is derived from an EMBL/GenBank/DDBJ whole genome shotgun (WGS) entry which is preliminary data.</text>
</comment>
<evidence type="ECO:0000313" key="1">
    <source>
        <dbReference type="EMBL" id="PZO81293.1"/>
    </source>
</evidence>
<reference evidence="1 2" key="1">
    <citation type="submission" date="2017-08" db="EMBL/GenBank/DDBJ databases">
        <title>Infants hospitalized years apart are colonized by the same room-sourced microbial strains.</title>
        <authorList>
            <person name="Brooks B."/>
            <person name="Olm M.R."/>
            <person name="Firek B.A."/>
            <person name="Baker R."/>
            <person name="Thomas B.C."/>
            <person name="Morowitz M.J."/>
            <person name="Banfield J.F."/>
        </authorList>
    </citation>
    <scope>NUCLEOTIDE SEQUENCE [LARGE SCALE GENOMIC DNA]</scope>
    <source>
        <strain evidence="1">S2_018_000_R2_104</strain>
    </source>
</reference>
<gene>
    <name evidence="1" type="ORF">DI626_10935</name>
</gene>
<dbReference type="Proteomes" id="UP000249557">
    <property type="component" value="Unassembled WGS sequence"/>
</dbReference>
<dbReference type="EMBL" id="QFNK01000309">
    <property type="protein sequence ID" value="PZO81293.1"/>
    <property type="molecule type" value="Genomic_DNA"/>
</dbReference>
<organism evidence="1 2">
    <name type="scientific">Micavibrio aeruginosavorus</name>
    <dbReference type="NCBI Taxonomy" id="349221"/>
    <lineage>
        <taxon>Bacteria</taxon>
        <taxon>Pseudomonadati</taxon>
        <taxon>Bdellovibrionota</taxon>
        <taxon>Bdellovibrionia</taxon>
        <taxon>Bdellovibrionales</taxon>
        <taxon>Pseudobdellovibrionaceae</taxon>
        <taxon>Micavibrio</taxon>
    </lineage>
</organism>
<evidence type="ECO:0000313" key="2">
    <source>
        <dbReference type="Proteomes" id="UP000249557"/>
    </source>
</evidence>
<name>A0A2W4ZFX9_9BACT</name>
<sequence length="148" mass="17102">MMLQRFHALHDRKKNHQCKLVEITPENVILLQRLLDKLNREDLYSTSTAYFLMTGRRGLWIYGNEDTAMIIARHPNLDDSILFFPPMGISPVNLIELALTDPVIPRGNRKLARLGPEDQYLAAVLEQRGNGDIEVEEILDWKFPVHIL</sequence>
<proteinExistence type="predicted"/>
<protein>
    <submittedName>
        <fullName evidence="1">Uncharacterized protein</fullName>
    </submittedName>
</protein>
<feature type="non-terminal residue" evidence="1">
    <location>
        <position position="148"/>
    </location>
</feature>
<accession>A0A2W4ZFX9</accession>
<dbReference type="AlphaFoldDB" id="A0A2W4ZFX9"/>